<feature type="compositionally biased region" description="Low complexity" evidence="5">
    <location>
        <begin position="1862"/>
        <end position="1881"/>
    </location>
</feature>
<feature type="compositionally biased region" description="Low complexity" evidence="5">
    <location>
        <begin position="2272"/>
        <end position="2287"/>
    </location>
</feature>
<feature type="region of interest" description="Disordered" evidence="5">
    <location>
        <begin position="2266"/>
        <end position="2293"/>
    </location>
</feature>
<evidence type="ECO:0000256" key="1">
    <source>
        <dbReference type="ARBA" id="ARBA00004141"/>
    </source>
</evidence>
<dbReference type="Pfam" id="PF08016">
    <property type="entry name" value="PKD_channel"/>
    <property type="match status" value="1"/>
</dbReference>
<organism evidence="8 9">
    <name type="scientific">Volvox africanus</name>
    <dbReference type="NCBI Taxonomy" id="51714"/>
    <lineage>
        <taxon>Eukaryota</taxon>
        <taxon>Viridiplantae</taxon>
        <taxon>Chlorophyta</taxon>
        <taxon>core chlorophytes</taxon>
        <taxon>Chlorophyceae</taxon>
        <taxon>CS clade</taxon>
        <taxon>Chlamydomonadales</taxon>
        <taxon>Volvocaceae</taxon>
        <taxon>Volvox</taxon>
    </lineage>
</organism>
<feature type="compositionally biased region" description="Low complexity" evidence="5">
    <location>
        <begin position="2399"/>
        <end position="2409"/>
    </location>
</feature>
<comment type="caution">
    <text evidence="8">The sequence shown here is derived from an EMBL/GenBank/DDBJ whole genome shotgun (WGS) entry which is preliminary data.</text>
</comment>
<evidence type="ECO:0000256" key="5">
    <source>
        <dbReference type="SAM" id="MobiDB-lite"/>
    </source>
</evidence>
<evidence type="ECO:0000256" key="2">
    <source>
        <dbReference type="ARBA" id="ARBA00022692"/>
    </source>
</evidence>
<feature type="compositionally biased region" description="Pro residues" evidence="5">
    <location>
        <begin position="1782"/>
        <end position="1794"/>
    </location>
</feature>
<feature type="compositionally biased region" description="Low complexity" evidence="5">
    <location>
        <begin position="1650"/>
        <end position="1665"/>
    </location>
</feature>
<feature type="transmembrane region" description="Helical" evidence="6">
    <location>
        <begin position="642"/>
        <end position="662"/>
    </location>
</feature>
<feature type="compositionally biased region" description="Polar residues" evidence="5">
    <location>
        <begin position="1801"/>
        <end position="1820"/>
    </location>
</feature>
<keyword evidence="3 6" id="KW-1133">Transmembrane helix</keyword>
<feature type="region of interest" description="Disordered" evidence="5">
    <location>
        <begin position="1738"/>
        <end position="2083"/>
    </location>
</feature>
<name>A0A8J4F970_9CHLO</name>
<feature type="transmembrane region" description="Helical" evidence="6">
    <location>
        <begin position="511"/>
        <end position="535"/>
    </location>
</feature>
<feature type="region of interest" description="Disordered" evidence="5">
    <location>
        <begin position="1536"/>
        <end position="1556"/>
    </location>
</feature>
<feature type="region of interest" description="Disordered" evidence="5">
    <location>
        <begin position="1309"/>
        <end position="1359"/>
    </location>
</feature>
<gene>
    <name evidence="8" type="ORF">Vafri_19251</name>
</gene>
<feature type="compositionally biased region" description="Basic and acidic residues" evidence="5">
    <location>
        <begin position="1766"/>
        <end position="1775"/>
    </location>
</feature>
<feature type="compositionally biased region" description="Acidic residues" evidence="5">
    <location>
        <begin position="1977"/>
        <end position="1987"/>
    </location>
</feature>
<dbReference type="Proteomes" id="UP000747399">
    <property type="component" value="Unassembled WGS sequence"/>
</dbReference>
<evidence type="ECO:0000256" key="6">
    <source>
        <dbReference type="SAM" id="Phobius"/>
    </source>
</evidence>
<feature type="compositionally biased region" description="Low complexity" evidence="5">
    <location>
        <begin position="1235"/>
        <end position="1251"/>
    </location>
</feature>
<keyword evidence="2 6" id="KW-0812">Transmembrane</keyword>
<dbReference type="GO" id="GO:0016020">
    <property type="term" value="C:membrane"/>
    <property type="evidence" value="ECO:0007669"/>
    <property type="project" value="UniProtKB-SubCell"/>
</dbReference>
<feature type="region of interest" description="Disordered" evidence="5">
    <location>
        <begin position="1119"/>
        <end position="1159"/>
    </location>
</feature>
<feature type="transmembrane region" description="Helical" evidence="6">
    <location>
        <begin position="683"/>
        <end position="711"/>
    </location>
</feature>
<feature type="compositionally biased region" description="Low complexity" evidence="5">
    <location>
        <begin position="1311"/>
        <end position="1359"/>
    </location>
</feature>
<feature type="compositionally biased region" description="Polar residues" evidence="5">
    <location>
        <begin position="1957"/>
        <end position="1967"/>
    </location>
</feature>
<comment type="subcellular location">
    <subcellularLocation>
        <location evidence="1">Membrane</location>
        <topology evidence="1">Multi-pass membrane protein</topology>
    </subcellularLocation>
</comment>
<feature type="region of interest" description="Disordered" evidence="5">
    <location>
        <begin position="2163"/>
        <end position="2221"/>
    </location>
</feature>
<feature type="compositionally biased region" description="Gly residues" evidence="5">
    <location>
        <begin position="2333"/>
        <end position="2344"/>
    </location>
</feature>
<feature type="region of interest" description="Disordered" evidence="5">
    <location>
        <begin position="2118"/>
        <end position="2137"/>
    </location>
</feature>
<feature type="region of interest" description="Disordered" evidence="5">
    <location>
        <begin position="1177"/>
        <end position="1251"/>
    </location>
</feature>
<feature type="transmembrane region" description="Helical" evidence="6">
    <location>
        <begin position="840"/>
        <end position="863"/>
    </location>
</feature>
<feature type="domain" description="Polycystin cation channel PKD1/PKD2" evidence="7">
    <location>
        <begin position="635"/>
        <end position="780"/>
    </location>
</feature>
<feature type="compositionally biased region" description="Pro residues" evidence="5">
    <location>
        <begin position="1637"/>
        <end position="1649"/>
    </location>
</feature>
<evidence type="ECO:0000313" key="9">
    <source>
        <dbReference type="Proteomes" id="UP000747399"/>
    </source>
</evidence>
<evidence type="ECO:0000256" key="3">
    <source>
        <dbReference type="ARBA" id="ARBA00022989"/>
    </source>
</evidence>
<feature type="region of interest" description="Disordered" evidence="5">
    <location>
        <begin position="2320"/>
        <end position="2447"/>
    </location>
</feature>
<feature type="compositionally biased region" description="Low complexity" evidence="5">
    <location>
        <begin position="2163"/>
        <end position="2191"/>
    </location>
</feature>
<sequence>MNGLDAAFTAVDDAHEDDYLQYKNTMLSYLTAIKNRSNEVLEWLGKQQGQDTVNEGLYGTVAALLEGSVASVSELADWIGLNTAMLVDALGLAEDQWFYEDFKKCLIQRSSGAIRFTFNLEHLVWTQQQIAQGFFAAPPPPPPNYVGYSMLAATQLGRVGRSLLSAGSRHGGSGTWFGLGSGSMAVQSARERRLQANSGASPSNGSKALFSGYSIASAAGKPPPGFNVGNDSSNDGRTRLAGVRGNRVVAGLLLHQVRRKLSQVVLRTTSEACETRFGSLRAECNRDSRYKSVGLADLGGIGEDPVCTRGTSLYSGDVAARPWTFYNFTEGNSEISATGMPFGFSHYDVPHMPDGYPIFFDTRLGLSRAKKMLTYVKEGNFLSELLSNQLLGRLLVYNADEKVFAYWRATFQWGHNGVIQLRQRLSVIPAIDYWETINDKSYKHFIPDWFMAVFVCLYGAFALLDVVRALQHQRQLQRAKDGEGLQHLTSEELYKRKRKAKRRWSLRVTPFWVFWELAVWSLMLTAMIILAWYVFYLSRRAPTDTTYDVYDAAYSPARFFMIRKDTTAWNEYLAGQLRILLMRSHSSPTNDTVGLAATALDTELPAMPGPGEDYRWLLPDDASELTALGNMYSYMDNMEFTWYVYFLIQAVVLLMLMVRLLTYLAFQPQLAIIGGTIVRAIPWLLYWLFITGVVFSMCLVLLTTCFGYRLADMATLGASAYALMRYIIVINRNSGSRATITEVLDMRPLERHRGEVMITGFVRALGPLFIVFILYTFLFTTLLWQQRRFRQQRRRAPTISKDFRNMFKWLWQWQIRHAPSNKSIDEIIDWITRPAVRYSWAYGMLYSAVVRSVAAMAGGAVMARRHPKQHKAMTERAILLPYTTLKTGVRRRMRWDEEFDTNSCPRYNLRALHDVLEAVLGVNKELRRELFFFFNTNVKDTRARRLKVLLQARARAAVSDSDASTMADNLARLLINRFGQRVPRRQARNYDDMMYKMKKRMGIGSLDGSEETLSASIEDSDDEVLPTGIRVGDLRHGGYGASAAATLHELQLQNAVQTAMRNVHHIRQNMGKELGDDPQLLATLFVAQFAGQIPEPQNRPIGSRPSLYRQRVQLGNVYGAGSASATPSRVASMKRPSLKSLPQPSAAAASGPVEAVTDTNTPEGMLTRALQVMLAPQAPPSAPAAASTAMEDADGAGAAGDDKSRPGRARPQGAKTRTRFAVDSQPEPPFGGGSSATAAASPSTADGGSAAARLVGSRTARSMLPHHSSQSFSRAISLNAPATLGTFGGLLGSRMSAVNAANPGQEYPGVTPTAAPAAPAAAHPSGASTTAAVSLAPPATAATTTTTTSTTPAAAAAGNNTSEVSIAAASAAASPSGSVSGAAQTTAPEAMVIRRPQIQKMRTMTMAAAAAARLHTLVSGAPGEITPATASSIAAASLASTPTGSMSRHRSGVATPRGDLVAEQINSLPLDRVVIFATATSVVQRLTSHVLQLLRELRGVQSDTDAMLRSTIAMIQRLTAGRKPFTRRAARMVPGVLISPAASPPVSPQTEKPPGWEDAAAARVAAANAALAAAAAAGGGSSASAAGSIGSGARLGSLRVRAPEEPEDMLPLPPRSTLGGADSYSSPRKLPALAVPSPGPLRPPVPSPLGTPVRLPPIGGTPSAGAGAGGAPLAPMPTQPVSVHEPLPLPPMKSPEEDVDADAPPSPTKMVFRPPPAPVDDIRPVEVQPEPITVVVHAKTPQTDTAPELPVGDAATQAAAALADQEADKAAREALAEEEGLPAPPPEPSLPPAAGPHAPSPLSSRQPSIVRPGSSTSQTLEPGMRLLTPPDAAHRRSGGLRTSSTPRAASPLLPTEAIVRLSPEPSAGSAAGSRPGTGQRPPGTPDMDVVPAREAVEEAGAQRNLPRQPAPRAQRASNLDGTVRRDEFGVEIMRLPETDIVAPEASELVEDEEGGSPHSSRIPTRQPSRIAFSEAATAEEEYDDDEDHPSGLSQRPAAPPPEPMGRNSNYVPPPSREPAAFSEPLIGTEPPSPARQARLANRASILMGLPPPPTGIPAPIRRRGLSRQASVAQPPALDSEENPNAAYGAAADVAAVPPPQVLTPETALQVINRALVPQTSQRPTLRPSPSRRVQLPPELERRQTQLARQQELLEAAQAAMAARRMSGIASPSRATSRTTSRAASPSRGTRGVSRGLGAATSRPGEQFGLPPPAPGTEPSNAVQLAEAALERRQQEEAANKAYVDELMERMRSGLTTTDERLALTGRLGSQRPPGTATATATAAGTPALRGGEGSDGGATIGLADLPSTSMGTRFTLGPMGRSAPQGGDPFVSSGGGGDGDGGMAIGLPRPKAAASPPPQPAASMSGPFLGPALAPIVPPPPLFNTSPNRRRLSSLVGDSASAAAPTAPAGQPRASTRDNFEVEDFEEMDVTVRRELPQPRRRQAGNE</sequence>
<dbReference type="EMBL" id="BNCO01000076">
    <property type="protein sequence ID" value="GIL65472.1"/>
    <property type="molecule type" value="Genomic_DNA"/>
</dbReference>
<dbReference type="InterPro" id="IPR013122">
    <property type="entry name" value="PKD1_2_channel"/>
</dbReference>
<feature type="compositionally biased region" description="Low complexity" evidence="5">
    <location>
        <begin position="1753"/>
        <end position="1764"/>
    </location>
</feature>
<keyword evidence="4 6" id="KW-0472">Membrane</keyword>
<evidence type="ECO:0000259" key="7">
    <source>
        <dbReference type="Pfam" id="PF08016"/>
    </source>
</evidence>
<feature type="transmembrane region" description="Helical" evidence="6">
    <location>
        <begin position="449"/>
        <end position="470"/>
    </location>
</feature>
<evidence type="ECO:0000313" key="8">
    <source>
        <dbReference type="EMBL" id="GIL65472.1"/>
    </source>
</evidence>
<evidence type="ECO:0000256" key="4">
    <source>
        <dbReference type="ARBA" id="ARBA00023136"/>
    </source>
</evidence>
<feature type="transmembrane region" description="Helical" evidence="6">
    <location>
        <begin position="764"/>
        <end position="784"/>
    </location>
</feature>
<feature type="compositionally biased region" description="Low complexity" evidence="5">
    <location>
        <begin position="2361"/>
        <end position="2375"/>
    </location>
</feature>
<keyword evidence="9" id="KW-1185">Reference proteome</keyword>
<protein>
    <recommendedName>
        <fullName evidence="7">Polycystin cation channel PKD1/PKD2 domain-containing protein</fullName>
    </recommendedName>
</protein>
<feature type="region of interest" description="Disordered" evidence="5">
    <location>
        <begin position="1605"/>
        <end position="1708"/>
    </location>
</feature>
<accession>A0A8J4F970</accession>
<proteinExistence type="predicted"/>
<reference evidence="8" key="1">
    <citation type="journal article" date="2021" name="Proc. Natl. Acad. Sci. U.S.A.">
        <title>Three genomes in the algal genus Volvox reveal the fate of a haploid sex-determining region after a transition to homothallism.</title>
        <authorList>
            <person name="Yamamoto K."/>
            <person name="Hamaji T."/>
            <person name="Kawai-Toyooka H."/>
            <person name="Matsuzaki R."/>
            <person name="Takahashi F."/>
            <person name="Nishimura Y."/>
            <person name="Kawachi M."/>
            <person name="Noguchi H."/>
            <person name="Minakuchi Y."/>
            <person name="Umen J.G."/>
            <person name="Toyoda A."/>
            <person name="Nozaki H."/>
        </authorList>
    </citation>
    <scope>NUCLEOTIDE SEQUENCE</scope>
    <source>
        <strain evidence="8">NIES-3780</strain>
    </source>
</reference>